<evidence type="ECO:0000313" key="4">
    <source>
        <dbReference type="EMBL" id="KAK2164217.1"/>
    </source>
</evidence>
<keyword evidence="5" id="KW-1185">Reference proteome</keyword>
<organism evidence="4 5">
    <name type="scientific">Paralvinella palmiformis</name>
    <dbReference type="NCBI Taxonomy" id="53620"/>
    <lineage>
        <taxon>Eukaryota</taxon>
        <taxon>Metazoa</taxon>
        <taxon>Spiralia</taxon>
        <taxon>Lophotrochozoa</taxon>
        <taxon>Annelida</taxon>
        <taxon>Polychaeta</taxon>
        <taxon>Sedentaria</taxon>
        <taxon>Canalipalpata</taxon>
        <taxon>Terebellida</taxon>
        <taxon>Terebelliformia</taxon>
        <taxon>Alvinellidae</taxon>
        <taxon>Paralvinella</taxon>
    </lineage>
</organism>
<dbReference type="GO" id="GO:0033588">
    <property type="term" value="C:elongator holoenzyme complex"/>
    <property type="evidence" value="ECO:0007669"/>
    <property type="project" value="InterPro"/>
</dbReference>
<comment type="pathway">
    <text evidence="1">tRNA modification; 5-methoxycarbonylmethyl-2-thiouridine-tRNA biosynthesis.</text>
</comment>
<dbReference type="Pfam" id="PF09807">
    <property type="entry name" value="ELP6"/>
    <property type="match status" value="1"/>
</dbReference>
<dbReference type="InterPro" id="IPR027417">
    <property type="entry name" value="P-loop_NTPase"/>
</dbReference>
<evidence type="ECO:0000256" key="3">
    <source>
        <dbReference type="ARBA" id="ARBA00020263"/>
    </source>
</evidence>
<dbReference type="CDD" id="cd19495">
    <property type="entry name" value="Elp6"/>
    <property type="match status" value="1"/>
</dbReference>
<dbReference type="Proteomes" id="UP001208570">
    <property type="component" value="Unassembled WGS sequence"/>
</dbReference>
<name>A0AAD9K3I7_9ANNE</name>
<dbReference type="EMBL" id="JAODUP010000067">
    <property type="protein sequence ID" value="KAK2164217.1"/>
    <property type="molecule type" value="Genomic_DNA"/>
</dbReference>
<dbReference type="Gene3D" id="3.40.50.300">
    <property type="entry name" value="P-loop containing nucleotide triphosphate hydrolases"/>
    <property type="match status" value="1"/>
</dbReference>
<reference evidence="4" key="1">
    <citation type="journal article" date="2023" name="Mol. Biol. Evol.">
        <title>Third-Generation Sequencing Reveals the Adaptive Role of the Epigenome in Three Deep-Sea Polychaetes.</title>
        <authorList>
            <person name="Perez M."/>
            <person name="Aroh O."/>
            <person name="Sun Y."/>
            <person name="Lan Y."/>
            <person name="Juniper S.K."/>
            <person name="Young C.R."/>
            <person name="Angers B."/>
            <person name="Qian P.Y."/>
        </authorList>
    </citation>
    <scope>NUCLEOTIDE SEQUENCE</scope>
    <source>
        <strain evidence="4">P08H-3</strain>
    </source>
</reference>
<protein>
    <recommendedName>
        <fullName evidence="3">Elongator complex protein 6</fullName>
    </recommendedName>
</protein>
<evidence type="ECO:0000256" key="1">
    <source>
        <dbReference type="ARBA" id="ARBA00005043"/>
    </source>
</evidence>
<dbReference type="PANTHER" id="PTHR16184:SF6">
    <property type="entry name" value="ELONGATOR COMPLEX PROTEIN 6"/>
    <property type="match status" value="1"/>
</dbReference>
<accession>A0AAD9K3I7</accession>
<evidence type="ECO:0000256" key="2">
    <source>
        <dbReference type="ARBA" id="ARBA00008837"/>
    </source>
</evidence>
<gene>
    <name evidence="4" type="ORF">LSH36_67g00029</name>
</gene>
<comment type="caution">
    <text evidence="4">The sequence shown here is derived from an EMBL/GenBank/DDBJ whole genome shotgun (WGS) entry which is preliminary data.</text>
</comment>
<dbReference type="PANTHER" id="PTHR16184">
    <property type="entry name" value="ELONGATOR COMPLEX PROTEIN 6"/>
    <property type="match status" value="1"/>
</dbReference>
<evidence type="ECO:0000313" key="5">
    <source>
        <dbReference type="Proteomes" id="UP001208570"/>
    </source>
</evidence>
<dbReference type="GO" id="GO:0002098">
    <property type="term" value="P:tRNA wobble uridine modification"/>
    <property type="evidence" value="ECO:0007669"/>
    <property type="project" value="InterPro"/>
</dbReference>
<dbReference type="AlphaFoldDB" id="A0AAD9K3I7"/>
<proteinExistence type="inferred from homology"/>
<dbReference type="InterPro" id="IPR018627">
    <property type="entry name" value="ELP6"/>
</dbReference>
<sequence>MFIELNNMCNISGGVQIPGTCVLIEGCHGADSSFVLHHFVSGYLKSGFNLCFIGLSQSFNHYNSVGIKLGASFIDARENGNLVYIEALKLLGEEILKYESETDMSILQSSKLLHFENNNHSGLKKLYHHCKYCVQDLLTKHPDKPLLLVIDDVSVLRLIGYDSLDVIYFMSYLRALMSTYCGCLVVQTLCDTTGEDQDKDPAVQHIHHQSECFIKVEALSSGYCKDVHGQITVCSRWPESEAMKRAMQYKIQDKSVIFFALGMSGAVL</sequence>
<comment type="similarity">
    <text evidence="2">Belongs to the ELP6 family.</text>
</comment>